<keyword evidence="2" id="KW-0472">Membrane</keyword>
<sequence length="421" mass="42341">MTPAEGTARRTGAHRAVLLLPAGLALLAGLDAALLLLGLPAPVTTARLPEVHGVLLVLGFAGTLVALERAVALGSRWAYLSPACLGAGGLLLLAPAGAAAGRLLLVAGTAVLVAVYTRFWRRRPDTALLSQAAGAVSALGASLLWLGGLDVPRLLPWLSAFLVLTVAGERLDLARVALPEPRAENAFLGCVGAVLAGVVATLLWPAPGTVLLGAALLALTAWLAVHDVARRLLRSTGLPRFTAACLLAGYAWLGLAGALWLVGGPVAGGRPYDAVVHSVFLGFVLSMIMAHAPVILPAVLRRPLPYRPVLAAPAWLLHASLALRVLVGDLRDTEWAWRLGGALNVAAVLLFVLTAAALSAGAGRAARGGTARGTAGTPGGAAPAAPAAPAPAAGPAASAATAAPAAAPAARPAPDRPEDPR</sequence>
<feature type="compositionally biased region" description="Low complexity" evidence="1">
    <location>
        <begin position="367"/>
        <end position="412"/>
    </location>
</feature>
<name>A0ABN3M379_9ACTN</name>
<dbReference type="EMBL" id="BAAATA010000019">
    <property type="protein sequence ID" value="GAA2495150.1"/>
    <property type="molecule type" value="Genomic_DNA"/>
</dbReference>
<accession>A0ABN3M379</accession>
<evidence type="ECO:0000256" key="1">
    <source>
        <dbReference type="SAM" id="MobiDB-lite"/>
    </source>
</evidence>
<evidence type="ECO:0000256" key="2">
    <source>
        <dbReference type="SAM" id="Phobius"/>
    </source>
</evidence>
<dbReference type="Proteomes" id="UP001501358">
    <property type="component" value="Unassembled WGS sequence"/>
</dbReference>
<feature type="region of interest" description="Disordered" evidence="1">
    <location>
        <begin position="367"/>
        <end position="421"/>
    </location>
</feature>
<keyword evidence="4" id="KW-1185">Reference proteome</keyword>
<feature type="transmembrane region" description="Helical" evidence="2">
    <location>
        <begin position="308"/>
        <end position="327"/>
    </location>
</feature>
<proteinExistence type="predicted"/>
<feature type="transmembrane region" description="Helical" evidence="2">
    <location>
        <begin position="210"/>
        <end position="229"/>
    </location>
</feature>
<evidence type="ECO:0008006" key="5">
    <source>
        <dbReference type="Google" id="ProtNLM"/>
    </source>
</evidence>
<feature type="transmembrane region" description="Helical" evidence="2">
    <location>
        <begin position="241"/>
        <end position="262"/>
    </location>
</feature>
<feature type="transmembrane region" description="Helical" evidence="2">
    <location>
        <begin position="127"/>
        <end position="148"/>
    </location>
</feature>
<feature type="transmembrane region" description="Helical" evidence="2">
    <location>
        <begin position="16"/>
        <end position="39"/>
    </location>
</feature>
<reference evidence="3 4" key="1">
    <citation type="journal article" date="2019" name="Int. J. Syst. Evol. Microbiol.">
        <title>The Global Catalogue of Microorganisms (GCM) 10K type strain sequencing project: providing services to taxonomists for standard genome sequencing and annotation.</title>
        <authorList>
            <consortium name="The Broad Institute Genomics Platform"/>
            <consortium name="The Broad Institute Genome Sequencing Center for Infectious Disease"/>
            <person name="Wu L."/>
            <person name="Ma J."/>
        </authorList>
    </citation>
    <scope>NUCLEOTIDE SEQUENCE [LARGE SCALE GENOMIC DNA]</scope>
    <source>
        <strain evidence="3 4">JCM 6307</strain>
    </source>
</reference>
<feature type="transmembrane region" description="Helical" evidence="2">
    <location>
        <begin position="103"/>
        <end position="120"/>
    </location>
</feature>
<evidence type="ECO:0000313" key="4">
    <source>
        <dbReference type="Proteomes" id="UP001501358"/>
    </source>
</evidence>
<feature type="transmembrane region" description="Helical" evidence="2">
    <location>
        <begin position="339"/>
        <end position="362"/>
    </location>
</feature>
<gene>
    <name evidence="3" type="ORF">GCM10010406_34170</name>
</gene>
<feature type="transmembrane region" description="Helical" evidence="2">
    <location>
        <begin position="79"/>
        <end position="97"/>
    </location>
</feature>
<organism evidence="3 4">
    <name type="scientific">Streptomyces thermolineatus</name>
    <dbReference type="NCBI Taxonomy" id="44033"/>
    <lineage>
        <taxon>Bacteria</taxon>
        <taxon>Bacillati</taxon>
        <taxon>Actinomycetota</taxon>
        <taxon>Actinomycetes</taxon>
        <taxon>Kitasatosporales</taxon>
        <taxon>Streptomycetaceae</taxon>
        <taxon>Streptomyces</taxon>
    </lineage>
</organism>
<feature type="transmembrane region" description="Helical" evidence="2">
    <location>
        <begin position="51"/>
        <end position="67"/>
    </location>
</feature>
<keyword evidence="2" id="KW-0812">Transmembrane</keyword>
<comment type="caution">
    <text evidence="3">The sequence shown here is derived from an EMBL/GenBank/DDBJ whole genome shotgun (WGS) entry which is preliminary data.</text>
</comment>
<protein>
    <recommendedName>
        <fullName evidence="5">Integral membrane protein</fullName>
    </recommendedName>
</protein>
<feature type="transmembrane region" description="Helical" evidence="2">
    <location>
        <begin position="274"/>
        <end position="296"/>
    </location>
</feature>
<dbReference type="RefSeq" id="WP_344384050.1">
    <property type="nucleotide sequence ID" value="NZ_BAAATA010000019.1"/>
</dbReference>
<keyword evidence="2" id="KW-1133">Transmembrane helix</keyword>
<evidence type="ECO:0000313" key="3">
    <source>
        <dbReference type="EMBL" id="GAA2495150.1"/>
    </source>
</evidence>